<dbReference type="GO" id="GO:0006635">
    <property type="term" value="P:fatty acid beta-oxidation"/>
    <property type="evidence" value="ECO:0007669"/>
    <property type="project" value="TreeGrafter"/>
</dbReference>
<dbReference type="InterPro" id="IPR029045">
    <property type="entry name" value="ClpP/crotonase-like_dom_sf"/>
</dbReference>
<dbReference type="Gene3D" id="3.90.226.10">
    <property type="entry name" value="2-enoyl-CoA Hydratase, Chain A, domain 1"/>
    <property type="match status" value="1"/>
</dbReference>
<evidence type="ECO:0000256" key="1">
    <source>
        <dbReference type="ARBA" id="ARBA00005254"/>
    </source>
</evidence>
<keyword evidence="3" id="KW-1185">Reference proteome</keyword>
<evidence type="ECO:0000313" key="3">
    <source>
        <dbReference type="Proteomes" id="UP000218968"/>
    </source>
</evidence>
<evidence type="ECO:0000313" key="2">
    <source>
        <dbReference type="EMBL" id="ATD67274.1"/>
    </source>
</evidence>
<proteinExistence type="inferred from homology"/>
<reference evidence="3" key="1">
    <citation type="submission" date="2017-09" db="EMBL/GenBank/DDBJ databases">
        <title>Luteimonas liuhanmingii sp.nov., isolated from the intestinal contents of Tibetan Plateau Pika in Yushu, Qinghai Province, China.</title>
        <authorList>
            <person name="Gui Z."/>
        </authorList>
    </citation>
    <scope>NUCLEOTIDE SEQUENCE [LARGE SCALE GENOMIC DNA]</scope>
    <source>
        <strain evidence="3">100111</strain>
    </source>
</reference>
<dbReference type="KEGG" id="lum:CNR27_07335"/>
<dbReference type="AlphaFoldDB" id="A0A290XDN6"/>
<sequence>MPQLIEIQDHGPIRELKLARPPANALDLALCTALHEAIDTAIADGVHGVVLAGGPRLFSGGLDAPYLLSLPDTASLREAWGAFLSVARALAAAPVPVAAAIGGHAPAGGCVLALCCDYRVMASGPYRIGLNETQVGLIAPDGIQRVMRRTIGARQAERLLVGGLTVESGEALRLGLVDELADIEDVPLRARDWLASLLALPRAPMLETRAIARADLIEAMSEQHIQLDRFVDSWTAPDTQAGLRALVSRLGR</sequence>
<dbReference type="GO" id="GO:0003824">
    <property type="term" value="F:catalytic activity"/>
    <property type="evidence" value="ECO:0007669"/>
    <property type="project" value="UniProtKB-ARBA"/>
</dbReference>
<dbReference type="Pfam" id="PF00378">
    <property type="entry name" value="ECH_1"/>
    <property type="match status" value="1"/>
</dbReference>
<dbReference type="InterPro" id="IPR001753">
    <property type="entry name" value="Enoyl-CoA_hydra/iso"/>
</dbReference>
<gene>
    <name evidence="2" type="ORF">CNR27_07335</name>
</gene>
<protein>
    <submittedName>
        <fullName evidence="2">Enoyl-CoA hydratase</fullName>
    </submittedName>
</protein>
<dbReference type="SUPFAM" id="SSF52096">
    <property type="entry name" value="ClpP/crotonase"/>
    <property type="match status" value="1"/>
</dbReference>
<dbReference type="OrthoDB" id="8640486at2"/>
<dbReference type="EMBL" id="CP023406">
    <property type="protein sequence ID" value="ATD67274.1"/>
    <property type="molecule type" value="Genomic_DNA"/>
</dbReference>
<dbReference type="CDD" id="cd06558">
    <property type="entry name" value="crotonase-like"/>
    <property type="match status" value="1"/>
</dbReference>
<accession>A0A290XDN6</accession>
<dbReference type="PANTHER" id="PTHR11941">
    <property type="entry name" value="ENOYL-COA HYDRATASE-RELATED"/>
    <property type="match status" value="1"/>
</dbReference>
<dbReference type="Proteomes" id="UP000218968">
    <property type="component" value="Chromosome"/>
</dbReference>
<dbReference type="RefSeq" id="WP_096297596.1">
    <property type="nucleotide sequence ID" value="NZ_CP023406.1"/>
</dbReference>
<name>A0A290XDN6_9GAMM</name>
<comment type="similarity">
    <text evidence="1">Belongs to the enoyl-CoA hydratase/isomerase family.</text>
</comment>
<organism evidence="2 3">
    <name type="scientific">Luteimonas chenhongjianii</name>
    <dbReference type="NCBI Taxonomy" id="2006110"/>
    <lineage>
        <taxon>Bacteria</taxon>
        <taxon>Pseudomonadati</taxon>
        <taxon>Pseudomonadota</taxon>
        <taxon>Gammaproteobacteria</taxon>
        <taxon>Lysobacterales</taxon>
        <taxon>Lysobacteraceae</taxon>
        <taxon>Luteimonas</taxon>
    </lineage>
</organism>
<dbReference type="PANTHER" id="PTHR11941:SF54">
    <property type="entry name" value="ENOYL-COA HYDRATASE, MITOCHONDRIAL"/>
    <property type="match status" value="1"/>
</dbReference>